<dbReference type="InterPro" id="IPR004033">
    <property type="entry name" value="UbiE/COQ5_MeTrFase"/>
</dbReference>
<dbReference type="RefSeq" id="WP_119438686.1">
    <property type="nucleotide sequence ID" value="NZ_QWGR01000008.1"/>
</dbReference>
<comment type="pathway">
    <text evidence="5">Quinol/quinone metabolism; menaquinone biosynthesis; menaquinol from 1,4-dihydroxy-2-naphthoate: step 2/2.</text>
</comment>
<dbReference type="PROSITE" id="PS01183">
    <property type="entry name" value="UBIE_1"/>
    <property type="match status" value="1"/>
</dbReference>
<evidence type="ECO:0000256" key="3">
    <source>
        <dbReference type="ARBA" id="ARBA00022679"/>
    </source>
</evidence>
<keyword evidence="3 5" id="KW-0808">Transferase</keyword>
<keyword evidence="2 5" id="KW-0489">Methyltransferase</keyword>
<dbReference type="PROSITE" id="PS01184">
    <property type="entry name" value="UBIE_2"/>
    <property type="match status" value="1"/>
</dbReference>
<evidence type="ECO:0000256" key="2">
    <source>
        <dbReference type="ARBA" id="ARBA00022603"/>
    </source>
</evidence>
<dbReference type="InterPro" id="IPR029063">
    <property type="entry name" value="SAM-dependent_MTases_sf"/>
</dbReference>
<gene>
    <name evidence="6" type="primary">ubiE</name>
    <name evidence="5" type="synonym">menG</name>
    <name evidence="6" type="ORF">D1614_14500</name>
</gene>
<comment type="caution">
    <text evidence="5">Lacks conserved residue(s) required for the propagation of feature annotation.</text>
</comment>
<evidence type="ECO:0000313" key="7">
    <source>
        <dbReference type="Proteomes" id="UP000265926"/>
    </source>
</evidence>
<reference evidence="6 7" key="1">
    <citation type="submission" date="2018-08" db="EMBL/GenBank/DDBJ databases">
        <title>Pallidiluteibacterium maritimus gen. nov., sp. nov., isolated from coastal sediment.</title>
        <authorList>
            <person name="Zhou L.Y."/>
        </authorList>
    </citation>
    <scope>NUCLEOTIDE SEQUENCE [LARGE SCALE GENOMIC DNA]</scope>
    <source>
        <strain evidence="6 7">XSD2</strain>
    </source>
</reference>
<dbReference type="PANTHER" id="PTHR43591:SF24">
    <property type="entry name" value="2-METHOXY-6-POLYPRENYL-1,4-BENZOQUINOL METHYLASE, MITOCHONDRIAL"/>
    <property type="match status" value="1"/>
</dbReference>
<dbReference type="InterPro" id="IPR023576">
    <property type="entry name" value="UbiE/COQ5_MeTrFase_CS"/>
</dbReference>
<sequence length="242" mass="27317">MALPYKQSQQSKRGQVEEMFDNISPKYDLLNHLLSVNIDKLWRKRTIKKLKAYQPGRILDVATGTGDFAVAATKLGPVKVVGIDISEGMLNVAREKISKKQLSDKIEVQKADSENLPFGDGEFDAAIVGFGVRNFENLEKGLAEICRVIKPGGTFFVLEFSKPQKTPFRQIYQFYFKYILPAIGRMVSKDKSAYTYLPESVNEFPDGDDFLAILKKVGFADNRCFRQTFGIASIYEAHKPKN</sequence>
<dbReference type="GO" id="GO:0043770">
    <property type="term" value="F:demethylmenaquinone methyltransferase activity"/>
    <property type="evidence" value="ECO:0007669"/>
    <property type="project" value="UniProtKB-UniRule"/>
</dbReference>
<dbReference type="Pfam" id="PF01209">
    <property type="entry name" value="Ubie_methyltran"/>
    <property type="match status" value="1"/>
</dbReference>
<comment type="caution">
    <text evidence="6">The sequence shown here is derived from an EMBL/GenBank/DDBJ whole genome shotgun (WGS) entry which is preliminary data.</text>
</comment>
<accession>A0A399SXA3</accession>
<comment type="catalytic activity">
    <reaction evidence="5">
        <text>a 2-demethylmenaquinol + S-adenosyl-L-methionine = a menaquinol + S-adenosyl-L-homocysteine + H(+)</text>
        <dbReference type="Rhea" id="RHEA:42640"/>
        <dbReference type="Rhea" id="RHEA-COMP:9539"/>
        <dbReference type="Rhea" id="RHEA-COMP:9563"/>
        <dbReference type="ChEBI" id="CHEBI:15378"/>
        <dbReference type="ChEBI" id="CHEBI:18151"/>
        <dbReference type="ChEBI" id="CHEBI:55437"/>
        <dbReference type="ChEBI" id="CHEBI:57856"/>
        <dbReference type="ChEBI" id="CHEBI:59789"/>
        <dbReference type="EC" id="2.1.1.163"/>
    </reaction>
</comment>
<dbReference type="Proteomes" id="UP000265926">
    <property type="component" value="Unassembled WGS sequence"/>
</dbReference>
<evidence type="ECO:0000256" key="4">
    <source>
        <dbReference type="ARBA" id="ARBA00022691"/>
    </source>
</evidence>
<dbReference type="HAMAP" id="MF_01813">
    <property type="entry name" value="MenG_UbiE_methyltr"/>
    <property type="match status" value="1"/>
</dbReference>
<dbReference type="EMBL" id="QWGR01000008">
    <property type="protein sequence ID" value="RIJ47329.1"/>
    <property type="molecule type" value="Genomic_DNA"/>
</dbReference>
<evidence type="ECO:0000313" key="6">
    <source>
        <dbReference type="EMBL" id="RIJ47329.1"/>
    </source>
</evidence>
<dbReference type="GO" id="GO:0009234">
    <property type="term" value="P:menaquinone biosynthetic process"/>
    <property type="evidence" value="ECO:0007669"/>
    <property type="project" value="UniProtKB-UniRule"/>
</dbReference>
<comment type="similarity">
    <text evidence="5">Belongs to the class I-like SAM-binding methyltransferase superfamily. MenG/UbiE family.</text>
</comment>
<keyword evidence="4 5" id="KW-0949">S-adenosyl-L-methionine</keyword>
<dbReference type="NCBIfam" id="TIGR01934">
    <property type="entry name" value="MenG_MenH_UbiE"/>
    <property type="match status" value="1"/>
</dbReference>
<name>A0A399SXA3_9BACT</name>
<feature type="binding site" evidence="5">
    <location>
        <position position="65"/>
    </location>
    <ligand>
        <name>S-adenosyl-L-methionine</name>
        <dbReference type="ChEBI" id="CHEBI:59789"/>
    </ligand>
</feature>
<dbReference type="NCBIfam" id="NF001244">
    <property type="entry name" value="PRK00216.1-5"/>
    <property type="match status" value="1"/>
</dbReference>
<protein>
    <recommendedName>
        <fullName evidence="5">Demethylmenaquinone methyltransferase</fullName>
        <ecNumber evidence="5">2.1.1.163</ecNumber>
    </recommendedName>
</protein>
<dbReference type="Gene3D" id="3.40.50.150">
    <property type="entry name" value="Vaccinia Virus protein VP39"/>
    <property type="match status" value="1"/>
</dbReference>
<keyword evidence="1 5" id="KW-0474">Menaquinone biosynthesis</keyword>
<evidence type="ECO:0000256" key="5">
    <source>
        <dbReference type="HAMAP-Rule" id="MF_01813"/>
    </source>
</evidence>
<dbReference type="PANTHER" id="PTHR43591">
    <property type="entry name" value="METHYLTRANSFERASE"/>
    <property type="match status" value="1"/>
</dbReference>
<dbReference type="SUPFAM" id="SSF53335">
    <property type="entry name" value="S-adenosyl-L-methionine-dependent methyltransferases"/>
    <property type="match status" value="1"/>
</dbReference>
<comment type="function">
    <text evidence="5">Methyltransferase required for the conversion of demethylmenaquinol (DMKH2) to menaquinol (MKH2).</text>
</comment>
<keyword evidence="7" id="KW-1185">Reference proteome</keyword>
<organism evidence="6 7">
    <name type="scientific">Maribellus luteus</name>
    <dbReference type="NCBI Taxonomy" id="2305463"/>
    <lineage>
        <taxon>Bacteria</taxon>
        <taxon>Pseudomonadati</taxon>
        <taxon>Bacteroidota</taxon>
        <taxon>Bacteroidia</taxon>
        <taxon>Marinilabiliales</taxon>
        <taxon>Prolixibacteraceae</taxon>
        <taxon>Maribellus</taxon>
    </lineage>
</organism>
<dbReference type="EC" id="2.1.1.163" evidence="5"/>
<feature type="binding site" evidence="5">
    <location>
        <position position="84"/>
    </location>
    <ligand>
        <name>S-adenosyl-L-methionine</name>
        <dbReference type="ChEBI" id="CHEBI:59789"/>
    </ligand>
</feature>
<dbReference type="PROSITE" id="PS51608">
    <property type="entry name" value="SAM_MT_UBIE"/>
    <property type="match status" value="1"/>
</dbReference>
<dbReference type="UniPathway" id="UPA00079">
    <property type="reaction ID" value="UER00169"/>
</dbReference>
<feature type="binding site" evidence="5">
    <location>
        <begin position="112"/>
        <end position="113"/>
    </location>
    <ligand>
        <name>S-adenosyl-L-methionine</name>
        <dbReference type="ChEBI" id="CHEBI:59789"/>
    </ligand>
</feature>
<evidence type="ECO:0000256" key="1">
    <source>
        <dbReference type="ARBA" id="ARBA00022428"/>
    </source>
</evidence>
<dbReference type="OrthoDB" id="9808140at2"/>
<dbReference type="CDD" id="cd02440">
    <property type="entry name" value="AdoMet_MTases"/>
    <property type="match status" value="1"/>
</dbReference>
<dbReference type="GO" id="GO:0032259">
    <property type="term" value="P:methylation"/>
    <property type="evidence" value="ECO:0007669"/>
    <property type="project" value="UniProtKB-KW"/>
</dbReference>
<dbReference type="AlphaFoldDB" id="A0A399SXA3"/>
<proteinExistence type="inferred from homology"/>